<protein>
    <submittedName>
        <fullName evidence="7">Choline-sulfatase</fullName>
    </submittedName>
</protein>
<dbReference type="EMBL" id="NHON01000019">
    <property type="protein sequence ID" value="OWJ66790.1"/>
    <property type="molecule type" value="Genomic_DNA"/>
</dbReference>
<evidence type="ECO:0000313" key="8">
    <source>
        <dbReference type="Proteomes" id="UP000196655"/>
    </source>
</evidence>
<dbReference type="Pfam" id="PF12411">
    <property type="entry name" value="Choline_sulf_C"/>
    <property type="match status" value="1"/>
</dbReference>
<dbReference type="InterPro" id="IPR017850">
    <property type="entry name" value="Alkaline_phosphatase_core_sf"/>
</dbReference>
<comment type="caution">
    <text evidence="7">The sequence shown here is derived from an EMBL/GenBank/DDBJ whole genome shotgun (WGS) entry which is preliminary data.</text>
</comment>
<evidence type="ECO:0000256" key="1">
    <source>
        <dbReference type="ARBA" id="ARBA00008779"/>
    </source>
</evidence>
<comment type="similarity">
    <text evidence="1">Belongs to the sulfatase family.</text>
</comment>
<dbReference type="CDD" id="cd16032">
    <property type="entry name" value="choline-sulfatase"/>
    <property type="match status" value="1"/>
</dbReference>
<accession>A0A211ZNG2</accession>
<feature type="region of interest" description="Disordered" evidence="4">
    <location>
        <begin position="507"/>
        <end position="534"/>
    </location>
</feature>
<dbReference type="NCBIfam" id="TIGR03417">
    <property type="entry name" value="chol_sulfatase"/>
    <property type="match status" value="1"/>
</dbReference>
<dbReference type="Pfam" id="PF00884">
    <property type="entry name" value="Sulfatase"/>
    <property type="match status" value="1"/>
</dbReference>
<dbReference type="PROSITE" id="PS00149">
    <property type="entry name" value="SULFATASE_2"/>
    <property type="match status" value="1"/>
</dbReference>
<dbReference type="PANTHER" id="PTHR45953:SF1">
    <property type="entry name" value="IDURONATE 2-SULFATASE"/>
    <property type="match status" value="1"/>
</dbReference>
<dbReference type="SUPFAM" id="SSF53649">
    <property type="entry name" value="Alkaline phosphatase-like"/>
    <property type="match status" value="1"/>
</dbReference>
<organism evidence="7 8">
    <name type="scientific">Inquilinus limosus</name>
    <dbReference type="NCBI Taxonomy" id="171674"/>
    <lineage>
        <taxon>Bacteria</taxon>
        <taxon>Pseudomonadati</taxon>
        <taxon>Pseudomonadota</taxon>
        <taxon>Alphaproteobacteria</taxon>
        <taxon>Rhodospirillales</taxon>
        <taxon>Rhodospirillaceae</taxon>
        <taxon>Inquilinus</taxon>
    </lineage>
</organism>
<keyword evidence="3" id="KW-0378">Hydrolase</keyword>
<evidence type="ECO:0000259" key="5">
    <source>
        <dbReference type="Pfam" id="PF00884"/>
    </source>
</evidence>
<dbReference type="Gene3D" id="3.40.720.10">
    <property type="entry name" value="Alkaline Phosphatase, subunit A"/>
    <property type="match status" value="1"/>
</dbReference>
<dbReference type="InterPro" id="IPR025863">
    <property type="entry name" value="Choline_sulf_C_dom"/>
</dbReference>
<dbReference type="Proteomes" id="UP000196655">
    <property type="component" value="Unassembled WGS sequence"/>
</dbReference>
<dbReference type="FunFam" id="3.40.720.10:FF:000032">
    <property type="entry name" value="Choline sulfatase"/>
    <property type="match status" value="1"/>
</dbReference>
<keyword evidence="2" id="KW-0479">Metal-binding</keyword>
<dbReference type="GO" id="GO:0005737">
    <property type="term" value="C:cytoplasm"/>
    <property type="evidence" value="ECO:0007669"/>
    <property type="project" value="TreeGrafter"/>
</dbReference>
<evidence type="ECO:0000259" key="6">
    <source>
        <dbReference type="Pfam" id="PF12411"/>
    </source>
</evidence>
<feature type="domain" description="Choline sulfatase enzyme C-terminal" evidence="6">
    <location>
        <begin position="454"/>
        <end position="506"/>
    </location>
</feature>
<reference evidence="8" key="1">
    <citation type="submission" date="2017-05" db="EMBL/GenBank/DDBJ databases">
        <authorList>
            <person name="Macchi M."/>
            <person name="Festa S."/>
            <person name="Coppotelli B.M."/>
            <person name="Morelli I.S."/>
        </authorList>
    </citation>
    <scope>NUCLEOTIDE SEQUENCE [LARGE SCALE GENOMIC DNA]</scope>
    <source>
        <strain evidence="8">I</strain>
    </source>
</reference>
<keyword evidence="8" id="KW-1185">Reference proteome</keyword>
<dbReference type="InterPro" id="IPR017785">
    <property type="entry name" value="Choline-sulfatase"/>
</dbReference>
<evidence type="ECO:0000256" key="3">
    <source>
        <dbReference type="ARBA" id="ARBA00022801"/>
    </source>
</evidence>
<proteinExistence type="inferred from homology"/>
<dbReference type="STRING" id="1122125.GCA_000423185_06852"/>
<dbReference type="AlphaFoldDB" id="A0A211ZNG2"/>
<evidence type="ECO:0000256" key="2">
    <source>
        <dbReference type="ARBA" id="ARBA00022723"/>
    </source>
</evidence>
<gene>
    <name evidence="7" type="ORF">BWR60_12755</name>
</gene>
<dbReference type="GO" id="GO:0008484">
    <property type="term" value="F:sulfuric ester hydrolase activity"/>
    <property type="evidence" value="ECO:0007669"/>
    <property type="project" value="TreeGrafter"/>
</dbReference>
<sequence>MERRIVGTEARRPNILILMADQLTPFALPTYGNAVVRAPVIAGLARDGVVFDAAYCNSPLCGPSRAVFMSGRLPSAIGAYDNAAEFPSDIPTFAHALRALGYRTILSGKMHFCGADQLHGFEERLTTDIYPADFGWTPDWDRPEARPSWYHNMSSVLDAGPCIRTNQLDFDDEVVFAAERRLYDLARTGDGKPFCLTVSLTHPHDPFAVPERYWTLHRDEDIPLPEEAPADDPHSRRLRAVCELDRTPVTPEQTRRARRAYYGAIAYVDEQFGRVMEALRRTGLAEDTVTILLSDHGEFLGERGLWYKMSFLEGGSRIPLIVHAPGRFAPRRVGAAVSSADLLPTLVDLATPEGAPAHPTPLDGRSLLPHLAGTGGHDLVLGEYLAEGAVAPMVMIRRDGWKFIHSPADPDQLFDLTADPGERTNLAADPAQAARIAAFRAEVAARWDLPRLREQVLESQRRRRFVDAALRRGALHGWDWQPRQDATRQYIRNHMDLDDLEAAARFPRVTRGNTPHGDDNNRETASCADPSPLP</sequence>
<dbReference type="OrthoDB" id="9795675at2"/>
<evidence type="ECO:0000256" key="4">
    <source>
        <dbReference type="SAM" id="MobiDB-lite"/>
    </source>
</evidence>
<dbReference type="PANTHER" id="PTHR45953">
    <property type="entry name" value="IDURONATE 2-SULFATASE"/>
    <property type="match status" value="1"/>
</dbReference>
<feature type="domain" description="Sulfatase N-terminal" evidence="5">
    <location>
        <begin position="13"/>
        <end position="350"/>
    </location>
</feature>
<dbReference type="GO" id="GO:0046872">
    <property type="term" value="F:metal ion binding"/>
    <property type="evidence" value="ECO:0007669"/>
    <property type="project" value="UniProtKB-KW"/>
</dbReference>
<name>A0A211ZNG2_9PROT</name>
<dbReference type="InterPro" id="IPR000917">
    <property type="entry name" value="Sulfatase_N"/>
</dbReference>
<evidence type="ECO:0000313" key="7">
    <source>
        <dbReference type="EMBL" id="OWJ66790.1"/>
    </source>
</evidence>
<dbReference type="InterPro" id="IPR024607">
    <property type="entry name" value="Sulfatase_CS"/>
</dbReference>